<dbReference type="InterPro" id="IPR002347">
    <property type="entry name" value="SDR_fam"/>
</dbReference>
<dbReference type="SUPFAM" id="SSF51735">
    <property type="entry name" value="NAD(P)-binding Rossmann-fold domains"/>
    <property type="match status" value="1"/>
</dbReference>
<proteinExistence type="predicted"/>
<evidence type="ECO:0000256" key="1">
    <source>
        <dbReference type="ARBA" id="ARBA00022857"/>
    </source>
</evidence>
<comment type="caution">
    <text evidence="3">The sequence shown here is derived from an EMBL/GenBank/DDBJ whole genome shotgun (WGS) entry which is preliminary data.</text>
</comment>
<dbReference type="GO" id="GO:0005789">
    <property type="term" value="C:endoplasmic reticulum membrane"/>
    <property type="evidence" value="ECO:0007669"/>
    <property type="project" value="TreeGrafter"/>
</dbReference>
<keyword evidence="2" id="KW-0812">Transmembrane</keyword>
<protein>
    <recommendedName>
        <fullName evidence="7">3-dehydrosphinganine reductase</fullName>
    </recommendedName>
</protein>
<dbReference type="PANTHER" id="PTHR43550:SF3">
    <property type="entry name" value="3-KETODIHYDROSPHINGOSINE REDUCTASE"/>
    <property type="match status" value="1"/>
</dbReference>
<dbReference type="Proteomes" id="UP000320475">
    <property type="component" value="Unassembled WGS sequence"/>
</dbReference>
<evidence type="ECO:0000313" key="5">
    <source>
        <dbReference type="Proteomes" id="UP000317494"/>
    </source>
</evidence>
<dbReference type="GO" id="GO:0006666">
    <property type="term" value="P:3-keto-sphinganine metabolic process"/>
    <property type="evidence" value="ECO:0007669"/>
    <property type="project" value="TreeGrafter"/>
</dbReference>
<accession>A0A507CF10</accession>
<keyword evidence="2" id="KW-0472">Membrane</keyword>
<dbReference type="InterPro" id="IPR036291">
    <property type="entry name" value="NAD(P)-bd_dom_sf"/>
</dbReference>
<feature type="transmembrane region" description="Helical" evidence="2">
    <location>
        <begin position="343"/>
        <end position="363"/>
    </location>
</feature>
<evidence type="ECO:0008006" key="7">
    <source>
        <dbReference type="Google" id="ProtNLM"/>
    </source>
</evidence>
<dbReference type="InterPro" id="IPR020904">
    <property type="entry name" value="Sc_DH/Rdtase_CS"/>
</dbReference>
<dbReference type="Gene3D" id="3.40.50.720">
    <property type="entry name" value="NAD(P)-binding Rossmann-like Domain"/>
    <property type="match status" value="1"/>
</dbReference>
<dbReference type="Pfam" id="PF00106">
    <property type="entry name" value="adh_short"/>
    <property type="match status" value="1"/>
</dbReference>
<sequence length="380" mass="40117">MSFNLSLALQHYPCEILAAIILVLAVLTIIPLLYTIAAFLISSQPASPARLSRHVRGKHIVISGASAGLGFSTSLALAKAGAKLTLVARGADRDAQGRSRLDHAVEACLRAASGASAAPVPVGAIACDVSDYPKLVPLLAHAVRERGPVAWIIANAGVAVPGFAMDQLPSRDAKSHLDHMLDVNAKGPAHLVQAVLANASAAATSGIKVSGIPIDASVPERIVLVGSQICCVGFIGYTAYCASKFALRGYADSLRSELVPFNTNVQLFLPANMDTPGFANENKTKPAITAKIEGSIHTISADAAASVMLSGILSNRYYVTSDLIGELMRIYTHGMAPRRPNPLAEFMAMPLLSTIFAIFTWMVDMDTKAYGDQERVKSKE</sequence>
<dbReference type="PROSITE" id="PS00061">
    <property type="entry name" value="ADH_SHORT"/>
    <property type="match status" value="1"/>
</dbReference>
<feature type="transmembrane region" description="Helical" evidence="2">
    <location>
        <begin position="16"/>
        <end position="41"/>
    </location>
</feature>
<evidence type="ECO:0000313" key="3">
    <source>
        <dbReference type="EMBL" id="TPX40100.1"/>
    </source>
</evidence>
<dbReference type="GO" id="GO:0047560">
    <property type="term" value="F:3-dehydrosphinganine reductase activity"/>
    <property type="evidence" value="ECO:0007669"/>
    <property type="project" value="TreeGrafter"/>
</dbReference>
<keyword evidence="5" id="KW-1185">Reference proteome</keyword>
<reference evidence="5 6" key="1">
    <citation type="journal article" date="2019" name="Sci. Rep.">
        <title>Comparative genomics of chytrid fungi reveal insights into the obligate biotrophic and pathogenic lifestyle of Synchytrium endobioticum.</title>
        <authorList>
            <person name="van de Vossenberg B.T.L.H."/>
            <person name="Warris S."/>
            <person name="Nguyen H.D.T."/>
            <person name="van Gent-Pelzer M.P.E."/>
            <person name="Joly D.L."/>
            <person name="van de Geest H.C."/>
            <person name="Bonants P.J.M."/>
            <person name="Smith D.S."/>
            <person name="Levesque C.A."/>
            <person name="van der Lee T.A.J."/>
        </authorList>
    </citation>
    <scope>NUCLEOTIDE SEQUENCE [LARGE SCALE GENOMIC DNA]</scope>
    <source>
        <strain evidence="4 6">LEV6574</strain>
        <strain evidence="3 5">MB42</strain>
    </source>
</reference>
<dbReference type="OrthoDB" id="10267115at2759"/>
<dbReference type="PANTHER" id="PTHR43550">
    <property type="entry name" value="3-KETODIHYDROSPHINGOSINE REDUCTASE"/>
    <property type="match status" value="1"/>
</dbReference>
<evidence type="ECO:0000256" key="2">
    <source>
        <dbReference type="SAM" id="Phobius"/>
    </source>
</evidence>
<name>A0A507CF10_9FUNG</name>
<dbReference type="PRINTS" id="PR00081">
    <property type="entry name" value="GDHRDH"/>
</dbReference>
<dbReference type="STRING" id="286115.A0A507CF10"/>
<dbReference type="GO" id="GO:0030148">
    <property type="term" value="P:sphingolipid biosynthetic process"/>
    <property type="evidence" value="ECO:0007669"/>
    <property type="project" value="TreeGrafter"/>
</dbReference>
<evidence type="ECO:0000313" key="4">
    <source>
        <dbReference type="EMBL" id="TPX48353.1"/>
    </source>
</evidence>
<dbReference type="Proteomes" id="UP000317494">
    <property type="component" value="Unassembled WGS sequence"/>
</dbReference>
<dbReference type="VEuPathDB" id="FungiDB:SeMB42_g06148"/>
<dbReference type="EMBL" id="QEAM01000054">
    <property type="protein sequence ID" value="TPX48353.1"/>
    <property type="molecule type" value="Genomic_DNA"/>
</dbReference>
<gene>
    <name evidence="4" type="ORF">SeLEV6574_g02104</name>
    <name evidence="3" type="ORF">SeMB42_g06148</name>
</gene>
<keyword evidence="1" id="KW-0521">NADP</keyword>
<dbReference type="EMBL" id="QEAN01000327">
    <property type="protein sequence ID" value="TPX40100.1"/>
    <property type="molecule type" value="Genomic_DNA"/>
</dbReference>
<evidence type="ECO:0000313" key="6">
    <source>
        <dbReference type="Proteomes" id="UP000320475"/>
    </source>
</evidence>
<organism evidence="3 5">
    <name type="scientific">Synchytrium endobioticum</name>
    <dbReference type="NCBI Taxonomy" id="286115"/>
    <lineage>
        <taxon>Eukaryota</taxon>
        <taxon>Fungi</taxon>
        <taxon>Fungi incertae sedis</taxon>
        <taxon>Chytridiomycota</taxon>
        <taxon>Chytridiomycota incertae sedis</taxon>
        <taxon>Chytridiomycetes</taxon>
        <taxon>Synchytriales</taxon>
        <taxon>Synchytriaceae</taxon>
        <taxon>Synchytrium</taxon>
    </lineage>
</organism>
<dbReference type="AlphaFoldDB" id="A0A507CF10"/>
<keyword evidence="2" id="KW-1133">Transmembrane helix</keyword>